<accession>A0A7X1B9P5</accession>
<evidence type="ECO:0000256" key="5">
    <source>
        <dbReference type="ARBA" id="ARBA00023136"/>
    </source>
</evidence>
<protein>
    <submittedName>
        <fullName evidence="7">Transporter</fullName>
    </submittedName>
</protein>
<gene>
    <name evidence="7" type="ORF">H5P27_19540</name>
</gene>
<keyword evidence="5 6" id="KW-0472">Membrane</keyword>
<feature type="transmembrane region" description="Helical" evidence="6">
    <location>
        <begin position="46"/>
        <end position="70"/>
    </location>
</feature>
<feature type="transmembrane region" description="Helical" evidence="6">
    <location>
        <begin position="103"/>
        <end position="120"/>
    </location>
</feature>
<comment type="caution">
    <text evidence="7">The sequence shown here is derived from an EMBL/GenBank/DDBJ whole genome shotgun (WGS) entry which is preliminary data.</text>
</comment>
<feature type="transmembrane region" description="Helical" evidence="6">
    <location>
        <begin position="77"/>
        <end position="97"/>
    </location>
</feature>
<keyword evidence="8" id="KW-1185">Reference proteome</keyword>
<evidence type="ECO:0000313" key="8">
    <source>
        <dbReference type="Proteomes" id="UP000526501"/>
    </source>
</evidence>
<dbReference type="InterPro" id="IPR037185">
    <property type="entry name" value="EmrE-like"/>
</dbReference>
<evidence type="ECO:0000256" key="1">
    <source>
        <dbReference type="ARBA" id="ARBA00004651"/>
    </source>
</evidence>
<dbReference type="Gene3D" id="1.10.3730.20">
    <property type="match status" value="1"/>
</dbReference>
<evidence type="ECO:0000256" key="4">
    <source>
        <dbReference type="ARBA" id="ARBA00022989"/>
    </source>
</evidence>
<evidence type="ECO:0000256" key="6">
    <source>
        <dbReference type="SAM" id="Phobius"/>
    </source>
</evidence>
<dbReference type="GO" id="GO:0022857">
    <property type="term" value="F:transmembrane transporter activity"/>
    <property type="evidence" value="ECO:0007669"/>
    <property type="project" value="InterPro"/>
</dbReference>
<dbReference type="SUPFAM" id="SSF103481">
    <property type="entry name" value="Multidrug resistance efflux transporter EmrE"/>
    <property type="match status" value="1"/>
</dbReference>
<dbReference type="PANTHER" id="PTHR30561:SF9">
    <property type="entry name" value="4-AMINO-4-DEOXY-L-ARABINOSE-PHOSPHOUNDECAPRENOL FLIPPASE SUBUNIT ARNF-RELATED"/>
    <property type="match status" value="1"/>
</dbReference>
<evidence type="ECO:0000256" key="3">
    <source>
        <dbReference type="ARBA" id="ARBA00022692"/>
    </source>
</evidence>
<evidence type="ECO:0000256" key="2">
    <source>
        <dbReference type="ARBA" id="ARBA00022475"/>
    </source>
</evidence>
<dbReference type="RefSeq" id="WP_185662107.1">
    <property type="nucleotide sequence ID" value="NZ_CAWPOO010000013.1"/>
</dbReference>
<comment type="subcellular location">
    <subcellularLocation>
        <location evidence="1">Cell membrane</location>
        <topology evidence="1">Multi-pass membrane protein</topology>
    </subcellularLocation>
</comment>
<keyword evidence="2" id="KW-1003">Cell membrane</keyword>
<organism evidence="7 8">
    <name type="scientific">Pelagicoccus albus</name>
    <dbReference type="NCBI Taxonomy" id="415222"/>
    <lineage>
        <taxon>Bacteria</taxon>
        <taxon>Pseudomonadati</taxon>
        <taxon>Verrucomicrobiota</taxon>
        <taxon>Opitutia</taxon>
        <taxon>Puniceicoccales</taxon>
        <taxon>Pelagicoccaceae</taxon>
        <taxon>Pelagicoccus</taxon>
    </lineage>
</organism>
<proteinExistence type="predicted"/>
<reference evidence="7 8" key="1">
    <citation type="submission" date="2020-07" db="EMBL/GenBank/DDBJ databases">
        <authorList>
            <person name="Feng X."/>
        </authorList>
    </citation>
    <scope>NUCLEOTIDE SEQUENCE [LARGE SCALE GENOMIC DNA]</scope>
    <source>
        <strain evidence="7 8">JCM23202</strain>
    </source>
</reference>
<keyword evidence="3 6" id="KW-0812">Transmembrane</keyword>
<evidence type="ECO:0000313" key="7">
    <source>
        <dbReference type="EMBL" id="MBC2608258.1"/>
    </source>
</evidence>
<keyword evidence="4 6" id="KW-1133">Transmembrane helix</keyword>
<dbReference type="EMBL" id="JACHVC010000013">
    <property type="protein sequence ID" value="MBC2608258.1"/>
    <property type="molecule type" value="Genomic_DNA"/>
</dbReference>
<dbReference type="PANTHER" id="PTHR30561">
    <property type="entry name" value="SMR FAMILY PROTON-DEPENDENT DRUG EFFLUX TRANSPORTER SUGE"/>
    <property type="match status" value="1"/>
</dbReference>
<dbReference type="Proteomes" id="UP000526501">
    <property type="component" value="Unassembled WGS sequence"/>
</dbReference>
<dbReference type="GO" id="GO:0005886">
    <property type="term" value="C:plasma membrane"/>
    <property type="evidence" value="ECO:0007669"/>
    <property type="project" value="UniProtKB-SubCell"/>
</dbReference>
<dbReference type="AlphaFoldDB" id="A0A7X1B9P5"/>
<dbReference type="InterPro" id="IPR000390">
    <property type="entry name" value="Small_drug/metabolite_transptr"/>
</dbReference>
<sequence>MSKYIPLILFTVLTNFASQILLKKGMTSIEKFEISANGLTKSATSIIFSPYVIAGLAVMVISMGSHLVVLSRVDISYAYPFLGLSFILTAGWGYFILNEDVNMWRTAGVLLISSGVALVAKS</sequence>
<name>A0A7X1B9P5_9BACT</name>